<reference evidence="2" key="1">
    <citation type="submission" date="2006-03" db="EMBL/GenBank/DDBJ databases">
        <authorList>
            <person name="Underwood B.A."/>
            <person name="Xiao Y."/>
            <person name="Moskal W."/>
            <person name="Monaghan E."/>
            <person name="Wang W."/>
            <person name="Redman J."/>
            <person name="Wu H.C."/>
            <person name="Utterback T."/>
            <person name="Town C.D."/>
        </authorList>
    </citation>
    <scope>NUCLEOTIDE SEQUENCE</scope>
</reference>
<dbReference type="AlphaFoldDB" id="Q1PFH5"/>
<gene>
    <name evidence="2" type="ordered locus">At1g62890</name>
</gene>
<evidence type="ECO:0000313" key="2">
    <source>
        <dbReference type="EMBL" id="ABE65413.1"/>
    </source>
</evidence>
<dbReference type="Pfam" id="PF13966">
    <property type="entry name" value="zf-RVT"/>
    <property type="match status" value="1"/>
</dbReference>
<sequence>MALLTKVTWNNIGMHQPQTNWYKGVWFPYSTPKYSFLLWLTIQNRLSTGDHIKAWNSGQQVTCTLCGNAEETRNLLFFSCHYTSEVWRTLTQRLLSNDYSRDWNRLLPLLCNTNMPTDLLFLFRYVFQASVYHIWRERNARRHGEISSPPNRLIKFIDKNVRNRINSIRDTGDHNYNACLQLWFSTRPLSSTHSL</sequence>
<feature type="domain" description="Reverse transcriptase zinc-binding" evidence="1">
    <location>
        <begin position="5"/>
        <end position="87"/>
    </location>
</feature>
<organism evidence="2">
    <name type="scientific">Arabidopsis thaliana</name>
    <name type="common">Mouse-ear cress</name>
    <dbReference type="NCBI Taxonomy" id="3702"/>
    <lineage>
        <taxon>Eukaryota</taxon>
        <taxon>Viridiplantae</taxon>
        <taxon>Streptophyta</taxon>
        <taxon>Embryophyta</taxon>
        <taxon>Tracheophyta</taxon>
        <taxon>Spermatophyta</taxon>
        <taxon>Magnoliopsida</taxon>
        <taxon>eudicotyledons</taxon>
        <taxon>Gunneridae</taxon>
        <taxon>Pentapetalae</taxon>
        <taxon>rosids</taxon>
        <taxon>malvids</taxon>
        <taxon>Brassicales</taxon>
        <taxon>Brassicaceae</taxon>
        <taxon>Camelineae</taxon>
        <taxon>Arabidopsis</taxon>
    </lineage>
</organism>
<evidence type="ECO:0000259" key="1">
    <source>
        <dbReference type="Pfam" id="PF13966"/>
    </source>
</evidence>
<dbReference type="InterPro" id="IPR026960">
    <property type="entry name" value="RVT-Znf"/>
</dbReference>
<dbReference type="EMBL" id="DQ446388">
    <property type="protein sequence ID" value="ABE65413.1"/>
    <property type="molecule type" value="Genomic_DNA"/>
</dbReference>
<name>Q1PFH5_ARATH</name>
<accession>Q1PFH5</accession>
<protein>
    <recommendedName>
        <fullName evidence="1">Reverse transcriptase zinc-binding domain-containing protein</fullName>
    </recommendedName>
</protein>
<proteinExistence type="predicted"/>